<dbReference type="AlphaFoldDB" id="A0A443S0E8"/>
<name>A0A443S0E8_9ACAR</name>
<keyword evidence="3" id="KW-1185">Reference proteome</keyword>
<dbReference type="PROSITE" id="PS50994">
    <property type="entry name" value="INTEGRASE"/>
    <property type="match status" value="1"/>
</dbReference>
<dbReference type="PANTHER" id="PTHR47266">
    <property type="entry name" value="ENDONUCLEASE-RELATED"/>
    <property type="match status" value="1"/>
</dbReference>
<reference evidence="2 3" key="1">
    <citation type="journal article" date="2018" name="Gigascience">
        <title>Genomes of trombidid mites reveal novel predicted allergens and laterally-transferred genes associated with secondary metabolism.</title>
        <authorList>
            <person name="Dong X."/>
            <person name="Chaisiri K."/>
            <person name="Xia D."/>
            <person name="Armstrong S.D."/>
            <person name="Fang Y."/>
            <person name="Donnelly M.J."/>
            <person name="Kadowaki T."/>
            <person name="McGarry J.W."/>
            <person name="Darby A.C."/>
            <person name="Makepeace B.L."/>
        </authorList>
    </citation>
    <scope>NUCLEOTIDE SEQUENCE [LARGE SCALE GENOMIC DNA]</scope>
    <source>
        <strain evidence="2">UoL-UT</strain>
    </source>
</reference>
<evidence type="ECO:0000259" key="1">
    <source>
        <dbReference type="PROSITE" id="PS50994"/>
    </source>
</evidence>
<dbReference type="GO" id="GO:0003676">
    <property type="term" value="F:nucleic acid binding"/>
    <property type="evidence" value="ECO:0007669"/>
    <property type="project" value="InterPro"/>
</dbReference>
<dbReference type="SUPFAM" id="SSF53098">
    <property type="entry name" value="Ribonuclease H-like"/>
    <property type="match status" value="1"/>
</dbReference>
<sequence>MNKPSRKLRPGFGQHLHVTYPFERVQIDIAGPYNESTNGNKYIVTAIDQFTKLIEMRAIPNQNAIEIEIFNRYGPPKFLLSDRGKVFLSEIVEAIVAINPPCKQQYTSGYHPQCNGNVERVQGV</sequence>
<protein>
    <submittedName>
        <fullName evidence="2">Putative LTR retrotransposon-like protein</fullName>
    </submittedName>
</protein>
<dbReference type="Gene3D" id="3.30.420.10">
    <property type="entry name" value="Ribonuclease H-like superfamily/Ribonuclease H"/>
    <property type="match status" value="1"/>
</dbReference>
<dbReference type="Proteomes" id="UP000288716">
    <property type="component" value="Unassembled WGS sequence"/>
</dbReference>
<comment type="caution">
    <text evidence="2">The sequence shown here is derived from an EMBL/GenBank/DDBJ whole genome shotgun (WGS) entry which is preliminary data.</text>
</comment>
<feature type="domain" description="Integrase catalytic" evidence="1">
    <location>
        <begin position="17"/>
        <end position="124"/>
    </location>
</feature>
<accession>A0A443S0E8</accession>
<dbReference type="VEuPathDB" id="VectorBase:LDEU011041"/>
<dbReference type="InterPro" id="IPR012337">
    <property type="entry name" value="RNaseH-like_sf"/>
</dbReference>
<evidence type="ECO:0000313" key="3">
    <source>
        <dbReference type="Proteomes" id="UP000288716"/>
    </source>
</evidence>
<dbReference type="InterPro" id="IPR052160">
    <property type="entry name" value="Gypsy_RT_Integrase-like"/>
</dbReference>
<dbReference type="InterPro" id="IPR036397">
    <property type="entry name" value="RNaseH_sf"/>
</dbReference>
<feature type="non-terminal residue" evidence="2">
    <location>
        <position position="124"/>
    </location>
</feature>
<dbReference type="GO" id="GO:0015074">
    <property type="term" value="P:DNA integration"/>
    <property type="evidence" value="ECO:0007669"/>
    <property type="project" value="InterPro"/>
</dbReference>
<dbReference type="InterPro" id="IPR001584">
    <property type="entry name" value="Integrase_cat-core"/>
</dbReference>
<dbReference type="OrthoDB" id="6719878at2759"/>
<organism evidence="2 3">
    <name type="scientific">Leptotrombidium deliense</name>
    <dbReference type="NCBI Taxonomy" id="299467"/>
    <lineage>
        <taxon>Eukaryota</taxon>
        <taxon>Metazoa</taxon>
        <taxon>Ecdysozoa</taxon>
        <taxon>Arthropoda</taxon>
        <taxon>Chelicerata</taxon>
        <taxon>Arachnida</taxon>
        <taxon>Acari</taxon>
        <taxon>Acariformes</taxon>
        <taxon>Trombidiformes</taxon>
        <taxon>Prostigmata</taxon>
        <taxon>Anystina</taxon>
        <taxon>Parasitengona</taxon>
        <taxon>Trombiculoidea</taxon>
        <taxon>Trombiculidae</taxon>
        <taxon>Leptotrombidium</taxon>
    </lineage>
</organism>
<proteinExistence type="predicted"/>
<evidence type="ECO:0000313" key="2">
    <source>
        <dbReference type="EMBL" id="RWS20999.1"/>
    </source>
</evidence>
<gene>
    <name evidence="2" type="ORF">B4U80_10815</name>
</gene>
<dbReference type="EMBL" id="NCKV01014182">
    <property type="protein sequence ID" value="RWS20999.1"/>
    <property type="molecule type" value="Genomic_DNA"/>
</dbReference>